<sequence>MRVDLRSDRLDPVIEKVRDAHRPRAGRRLLRFLAHLAVLALAATLHLPVTSAVPAPPTPLADFAVTAFPALKAGEVPQATGPRAPPAA</sequence>
<dbReference type="EMBL" id="AP012319">
    <property type="protein sequence ID" value="BAL91657.1"/>
    <property type="molecule type" value="Genomic_DNA"/>
</dbReference>
<keyword evidence="1" id="KW-0812">Transmembrane</keyword>
<feature type="transmembrane region" description="Helical" evidence="1">
    <location>
        <begin position="29"/>
        <end position="49"/>
    </location>
</feature>
<keyword evidence="1" id="KW-0472">Membrane</keyword>
<name>I0HF70_ACTM4</name>
<dbReference type="HOGENOM" id="CLU_2462183_0_0_11"/>
<keyword evidence="1" id="KW-1133">Transmembrane helix</keyword>
<protein>
    <submittedName>
        <fullName evidence="2">Uncharacterized protein</fullName>
    </submittedName>
</protein>
<keyword evidence="3" id="KW-1185">Reference proteome</keyword>
<reference evidence="2 3" key="1">
    <citation type="submission" date="2012-02" db="EMBL/GenBank/DDBJ databases">
        <title>Complete genome sequence of Actinoplanes missouriensis 431 (= NBRC 102363).</title>
        <authorList>
            <person name="Ohnishi Y."/>
            <person name="Ishikawa J."/>
            <person name="Sekine M."/>
            <person name="Hosoyama A."/>
            <person name="Harada T."/>
            <person name="Narita H."/>
            <person name="Hata T."/>
            <person name="Konno Y."/>
            <person name="Tutikane K."/>
            <person name="Fujita N."/>
            <person name="Horinouchi S."/>
            <person name="Hayakawa M."/>
        </authorList>
    </citation>
    <scope>NUCLEOTIDE SEQUENCE [LARGE SCALE GENOMIC DNA]</scope>
    <source>
        <strain evidence="3">ATCC 14538 / DSM 43046 / CBS 188.64 / JCM 3121 / NBRC 102363 / NCIMB 12654 / NRRL B-3342 / UNCC 431</strain>
    </source>
</reference>
<accession>I0HF70</accession>
<dbReference type="AlphaFoldDB" id="I0HF70"/>
<proteinExistence type="predicted"/>
<dbReference type="PATRIC" id="fig|512565.3.peg.6439"/>
<evidence type="ECO:0000313" key="2">
    <source>
        <dbReference type="EMBL" id="BAL91657.1"/>
    </source>
</evidence>
<dbReference type="Proteomes" id="UP000007882">
    <property type="component" value="Chromosome"/>
</dbReference>
<gene>
    <name evidence="2" type="ordered locus">AMIS_64370</name>
</gene>
<evidence type="ECO:0000256" key="1">
    <source>
        <dbReference type="SAM" id="Phobius"/>
    </source>
</evidence>
<evidence type="ECO:0000313" key="3">
    <source>
        <dbReference type="Proteomes" id="UP000007882"/>
    </source>
</evidence>
<dbReference type="STRING" id="512565.AMIS_64370"/>
<dbReference type="KEGG" id="ams:AMIS_64370"/>
<organism evidence="2 3">
    <name type="scientific">Actinoplanes missouriensis (strain ATCC 14538 / DSM 43046 / CBS 188.64 / JCM 3121 / NBRC 102363 / NCIMB 12654 / NRRL B-3342 / UNCC 431)</name>
    <dbReference type="NCBI Taxonomy" id="512565"/>
    <lineage>
        <taxon>Bacteria</taxon>
        <taxon>Bacillati</taxon>
        <taxon>Actinomycetota</taxon>
        <taxon>Actinomycetes</taxon>
        <taxon>Micromonosporales</taxon>
        <taxon>Micromonosporaceae</taxon>
        <taxon>Actinoplanes</taxon>
    </lineage>
</organism>